<name>A0A9D2UFD3_9MICC</name>
<dbReference type="InterPro" id="IPR036291">
    <property type="entry name" value="NAD(P)-bd_dom_sf"/>
</dbReference>
<evidence type="ECO:0000256" key="3">
    <source>
        <dbReference type="ARBA" id="ARBA00023002"/>
    </source>
</evidence>
<protein>
    <recommendedName>
        <fullName evidence="2">precorrin-2 dehydrogenase</fullName>
        <ecNumber evidence="2">1.3.1.76</ecNumber>
    </recommendedName>
</protein>
<comment type="catalytic activity">
    <reaction evidence="6">
        <text>precorrin-2 + NAD(+) = sirohydrochlorin + NADH + 2 H(+)</text>
        <dbReference type="Rhea" id="RHEA:15613"/>
        <dbReference type="ChEBI" id="CHEBI:15378"/>
        <dbReference type="ChEBI" id="CHEBI:57540"/>
        <dbReference type="ChEBI" id="CHEBI:57945"/>
        <dbReference type="ChEBI" id="CHEBI:58351"/>
        <dbReference type="ChEBI" id="CHEBI:58827"/>
        <dbReference type="EC" id="1.3.1.76"/>
    </reaction>
</comment>
<dbReference type="Pfam" id="PF13241">
    <property type="entry name" value="NAD_binding_7"/>
    <property type="match status" value="1"/>
</dbReference>
<dbReference type="Proteomes" id="UP000823908">
    <property type="component" value="Unassembled WGS sequence"/>
</dbReference>
<evidence type="ECO:0000256" key="4">
    <source>
        <dbReference type="ARBA" id="ARBA00023027"/>
    </source>
</evidence>
<dbReference type="AlphaFoldDB" id="A0A9D2UFD3"/>
<evidence type="ECO:0000256" key="2">
    <source>
        <dbReference type="ARBA" id="ARBA00012400"/>
    </source>
</evidence>
<dbReference type="GO" id="GO:0043115">
    <property type="term" value="F:precorrin-2 dehydrogenase activity"/>
    <property type="evidence" value="ECO:0007669"/>
    <property type="project" value="UniProtKB-EC"/>
</dbReference>
<dbReference type="GO" id="GO:0004325">
    <property type="term" value="F:ferrochelatase activity"/>
    <property type="evidence" value="ECO:0007669"/>
    <property type="project" value="InterPro"/>
</dbReference>
<dbReference type="EMBL" id="DWUS01000148">
    <property type="protein sequence ID" value="HJD51490.1"/>
    <property type="molecule type" value="Genomic_DNA"/>
</dbReference>
<keyword evidence="4" id="KW-0520">NAD</keyword>
<dbReference type="GO" id="GO:0019354">
    <property type="term" value="P:siroheme biosynthetic process"/>
    <property type="evidence" value="ECO:0007669"/>
    <property type="project" value="InterPro"/>
</dbReference>
<comment type="pathway">
    <text evidence="1">Porphyrin-containing compound metabolism; siroheme biosynthesis; sirohydrochlorin from precorrin-2: step 1/1.</text>
</comment>
<reference evidence="7" key="1">
    <citation type="journal article" date="2021" name="PeerJ">
        <title>Extensive microbial diversity within the chicken gut microbiome revealed by metagenomics and culture.</title>
        <authorList>
            <person name="Gilroy R."/>
            <person name="Ravi A."/>
            <person name="Getino M."/>
            <person name="Pursley I."/>
            <person name="Horton D.L."/>
            <person name="Alikhan N.F."/>
            <person name="Baker D."/>
            <person name="Gharbi K."/>
            <person name="Hall N."/>
            <person name="Watson M."/>
            <person name="Adriaenssens E.M."/>
            <person name="Foster-Nyarko E."/>
            <person name="Jarju S."/>
            <person name="Secka A."/>
            <person name="Antonio M."/>
            <person name="Oren A."/>
            <person name="Chaudhuri R.R."/>
            <person name="La Ragione R."/>
            <person name="Hildebrand F."/>
            <person name="Pallen M.J."/>
        </authorList>
    </citation>
    <scope>NUCLEOTIDE SEQUENCE</scope>
    <source>
        <strain evidence="7">ChiHjej10B9-4811</strain>
    </source>
</reference>
<dbReference type="NCBIfam" id="TIGR01470">
    <property type="entry name" value="cysG_Nterm"/>
    <property type="match status" value="1"/>
</dbReference>
<dbReference type="SUPFAM" id="SSF51735">
    <property type="entry name" value="NAD(P)-binding Rossmann-fold domains"/>
    <property type="match status" value="1"/>
</dbReference>
<accession>A0A9D2UFD3</accession>
<evidence type="ECO:0000256" key="6">
    <source>
        <dbReference type="ARBA" id="ARBA00047561"/>
    </source>
</evidence>
<organism evidence="7 8">
    <name type="scientific">Candidatus Rothia avistercoris</name>
    <dbReference type="NCBI Taxonomy" id="2840479"/>
    <lineage>
        <taxon>Bacteria</taxon>
        <taxon>Bacillati</taxon>
        <taxon>Actinomycetota</taxon>
        <taxon>Actinomycetes</taxon>
        <taxon>Micrococcales</taxon>
        <taxon>Micrococcaceae</taxon>
        <taxon>Rothia</taxon>
    </lineage>
</organism>
<reference evidence="7" key="2">
    <citation type="submission" date="2021-04" db="EMBL/GenBank/DDBJ databases">
        <authorList>
            <person name="Gilroy R."/>
        </authorList>
    </citation>
    <scope>NUCLEOTIDE SEQUENCE</scope>
    <source>
        <strain evidence="7">ChiHjej10B9-4811</strain>
    </source>
</reference>
<dbReference type="InterPro" id="IPR006367">
    <property type="entry name" value="Sirohaem_synthase_N"/>
</dbReference>
<sequence length="151" mass="16931">MLPLALNCAGRKVLLVGGGPVATRKYKNLLEAGAEITLITPEASPYLQEQAERGELTWHRRVFTEEDLDGAWLVFAAVDNQAVNQRIAQLCEERRIWFWLGGQPEESAFWSMAQAHQQGVTVAVSAGRRPRLAKELTGKLSVWLREQLSDF</sequence>
<dbReference type="PANTHER" id="PTHR35330:SF1">
    <property type="entry name" value="SIROHEME BIOSYNTHESIS PROTEIN MET8"/>
    <property type="match status" value="1"/>
</dbReference>
<dbReference type="PANTHER" id="PTHR35330">
    <property type="entry name" value="SIROHEME BIOSYNTHESIS PROTEIN MET8"/>
    <property type="match status" value="1"/>
</dbReference>
<evidence type="ECO:0000256" key="5">
    <source>
        <dbReference type="ARBA" id="ARBA00023244"/>
    </source>
</evidence>
<proteinExistence type="predicted"/>
<keyword evidence="3" id="KW-0560">Oxidoreductase</keyword>
<evidence type="ECO:0000313" key="8">
    <source>
        <dbReference type="Proteomes" id="UP000823908"/>
    </source>
</evidence>
<keyword evidence="5" id="KW-0627">Porphyrin biosynthesis</keyword>
<dbReference type="EC" id="1.3.1.76" evidence="2"/>
<gene>
    <name evidence="7" type="ORF">H9908_06460</name>
</gene>
<comment type="caution">
    <text evidence="7">The sequence shown here is derived from an EMBL/GenBank/DDBJ whole genome shotgun (WGS) entry which is preliminary data.</text>
</comment>
<dbReference type="InterPro" id="IPR028161">
    <property type="entry name" value="Met8-like"/>
</dbReference>
<dbReference type="Gene3D" id="3.40.50.720">
    <property type="entry name" value="NAD(P)-binding Rossmann-like Domain"/>
    <property type="match status" value="1"/>
</dbReference>
<evidence type="ECO:0000256" key="1">
    <source>
        <dbReference type="ARBA" id="ARBA00005010"/>
    </source>
</evidence>
<evidence type="ECO:0000313" key="7">
    <source>
        <dbReference type="EMBL" id="HJD51490.1"/>
    </source>
</evidence>